<evidence type="ECO:0000256" key="1">
    <source>
        <dbReference type="SAM" id="MobiDB-lite"/>
    </source>
</evidence>
<feature type="region of interest" description="Disordered" evidence="1">
    <location>
        <begin position="20"/>
        <end position="104"/>
    </location>
</feature>
<reference evidence="2" key="1">
    <citation type="submission" date="2018-04" db="EMBL/GenBank/DDBJ databases">
        <title>WGS assembly of Panicum hallii.</title>
        <authorList>
            <person name="Lovell J."/>
            <person name="Jenkins J."/>
            <person name="Lowry D."/>
            <person name="Mamidi S."/>
            <person name="Sreedasyam A."/>
            <person name="Weng X."/>
            <person name="Barry K."/>
            <person name="Bonette J."/>
            <person name="Campitelli B."/>
            <person name="Daum C."/>
            <person name="Gordon S."/>
            <person name="Gould B."/>
            <person name="Lipzen A."/>
            <person name="Macqueen A."/>
            <person name="Palacio-Mejia J."/>
            <person name="Plott C."/>
            <person name="Shakirov E."/>
            <person name="Shu S."/>
            <person name="Yoshinaga Y."/>
            <person name="Zane M."/>
            <person name="Rokhsar D."/>
            <person name="Grimwood J."/>
            <person name="Schmutz J."/>
            <person name="Juenger T."/>
        </authorList>
    </citation>
    <scope>NUCLEOTIDE SEQUENCE [LARGE SCALE GENOMIC DNA]</scope>
    <source>
        <strain evidence="2">FIL2</strain>
    </source>
</reference>
<organism evidence="2">
    <name type="scientific">Panicum hallii</name>
    <dbReference type="NCBI Taxonomy" id="206008"/>
    <lineage>
        <taxon>Eukaryota</taxon>
        <taxon>Viridiplantae</taxon>
        <taxon>Streptophyta</taxon>
        <taxon>Embryophyta</taxon>
        <taxon>Tracheophyta</taxon>
        <taxon>Spermatophyta</taxon>
        <taxon>Magnoliopsida</taxon>
        <taxon>Liliopsida</taxon>
        <taxon>Poales</taxon>
        <taxon>Poaceae</taxon>
        <taxon>PACMAD clade</taxon>
        <taxon>Panicoideae</taxon>
        <taxon>Panicodae</taxon>
        <taxon>Paniceae</taxon>
        <taxon>Panicinae</taxon>
        <taxon>Panicum</taxon>
        <taxon>Panicum sect. Panicum</taxon>
    </lineage>
</organism>
<feature type="compositionally biased region" description="Basic residues" evidence="1">
    <location>
        <begin position="29"/>
        <end position="44"/>
    </location>
</feature>
<dbReference type="AlphaFoldDB" id="A0A2T8IF66"/>
<feature type="compositionally biased region" description="Low complexity" evidence="1">
    <location>
        <begin position="66"/>
        <end position="75"/>
    </location>
</feature>
<dbReference type="Proteomes" id="UP000243499">
    <property type="component" value="Chromosome 6"/>
</dbReference>
<dbReference type="EMBL" id="CM008051">
    <property type="protein sequence ID" value="PVH36324.1"/>
    <property type="molecule type" value="Genomic_DNA"/>
</dbReference>
<sequence>MRGGLTGGFAALAAEEDWAGAATGAAATRARRRGPGHSRARAPHWRAGGAAPRRVHGRPRPREGARGPAAPRSGHAPPPPREGARGPAAPRRPHALAGLVSARAAAAPWCGGAATGMQTPPHQC</sequence>
<protein>
    <submittedName>
        <fullName evidence="2">Uncharacterized protein</fullName>
    </submittedName>
</protein>
<gene>
    <name evidence="2" type="ORF">PAHAL_6G048000</name>
</gene>
<name>A0A2T8IF66_9POAL</name>
<dbReference type="Gramene" id="PVH36324">
    <property type="protein sequence ID" value="PVH36324"/>
    <property type="gene ID" value="PAHAL_6G048000"/>
</dbReference>
<feature type="compositionally biased region" description="Low complexity" evidence="1">
    <location>
        <begin position="85"/>
        <end position="104"/>
    </location>
</feature>
<accession>A0A2T8IF66</accession>
<proteinExistence type="predicted"/>
<evidence type="ECO:0000313" key="2">
    <source>
        <dbReference type="EMBL" id="PVH36324.1"/>
    </source>
</evidence>